<gene>
    <name evidence="1" type="ORF">SCALOS_LOCUS5909</name>
</gene>
<protein>
    <submittedName>
        <fullName evidence="1">2085_t:CDS:1</fullName>
    </submittedName>
</protein>
<dbReference type="EMBL" id="CAJVPM010010425">
    <property type="protein sequence ID" value="CAG8572851.1"/>
    <property type="molecule type" value="Genomic_DNA"/>
</dbReference>
<name>A0ACA9M6E0_9GLOM</name>
<organism evidence="1 2">
    <name type="scientific">Scutellospora calospora</name>
    <dbReference type="NCBI Taxonomy" id="85575"/>
    <lineage>
        <taxon>Eukaryota</taxon>
        <taxon>Fungi</taxon>
        <taxon>Fungi incertae sedis</taxon>
        <taxon>Mucoromycota</taxon>
        <taxon>Glomeromycotina</taxon>
        <taxon>Glomeromycetes</taxon>
        <taxon>Diversisporales</taxon>
        <taxon>Gigasporaceae</taxon>
        <taxon>Scutellospora</taxon>
    </lineage>
</organism>
<keyword evidence="2" id="KW-1185">Reference proteome</keyword>
<dbReference type="Proteomes" id="UP000789860">
    <property type="component" value="Unassembled WGS sequence"/>
</dbReference>
<evidence type="ECO:0000313" key="1">
    <source>
        <dbReference type="EMBL" id="CAG8572851.1"/>
    </source>
</evidence>
<proteinExistence type="predicted"/>
<sequence length="83" mass="9559">MNKIKILGRSTETNSKSILSYIRDQYELLYKAESVKDSLKDKIIENLGKISTENNNKLMERITKEEIIQVIKELSNNKAPGMD</sequence>
<evidence type="ECO:0000313" key="2">
    <source>
        <dbReference type="Proteomes" id="UP000789860"/>
    </source>
</evidence>
<feature type="non-terminal residue" evidence="1">
    <location>
        <position position="83"/>
    </location>
</feature>
<reference evidence="1" key="1">
    <citation type="submission" date="2021-06" db="EMBL/GenBank/DDBJ databases">
        <authorList>
            <person name="Kallberg Y."/>
            <person name="Tangrot J."/>
            <person name="Rosling A."/>
        </authorList>
    </citation>
    <scope>NUCLEOTIDE SEQUENCE</scope>
    <source>
        <strain evidence="1">AU212A</strain>
    </source>
</reference>
<comment type="caution">
    <text evidence="1">The sequence shown here is derived from an EMBL/GenBank/DDBJ whole genome shotgun (WGS) entry which is preliminary data.</text>
</comment>
<accession>A0ACA9M6E0</accession>